<comment type="caution">
    <text evidence="1">The sequence shown here is derived from an EMBL/GenBank/DDBJ whole genome shotgun (WGS) entry which is preliminary data.</text>
</comment>
<evidence type="ECO:0000313" key="2">
    <source>
        <dbReference type="Proteomes" id="UP000265520"/>
    </source>
</evidence>
<proteinExistence type="predicted"/>
<reference evidence="1 2" key="1">
    <citation type="journal article" date="2018" name="Front. Plant Sci.">
        <title>Red Clover (Trifolium pratense) and Zigzag Clover (T. medium) - A Picture of Genomic Similarities and Differences.</title>
        <authorList>
            <person name="Dluhosova J."/>
            <person name="Istvanek J."/>
            <person name="Nedelnik J."/>
            <person name="Repkova J."/>
        </authorList>
    </citation>
    <scope>NUCLEOTIDE SEQUENCE [LARGE SCALE GENOMIC DNA]</scope>
    <source>
        <strain evidence="2">cv. 10/8</strain>
        <tissue evidence="1">Leaf</tissue>
    </source>
</reference>
<accession>A0A392NEV0</accession>
<name>A0A392NEV0_9FABA</name>
<protein>
    <submittedName>
        <fullName evidence="1">Uncharacterized protein</fullName>
    </submittedName>
</protein>
<sequence>YERLPEYCYHCFSIGHSVANCHKLYPNEKLEEKGNKEQEKPSKQYVPKQIIVLVHKVVQAQPVHNFGTLEDGLDHGHDIEKQQFDTITNHHENAMCTMNRAHGGTVQHLVQNNAEVHKDVEDDSSTTDSGNVISQGPDVVNIPETQLITCLKPPSHPNDRMQRDTEIIQKAWEDVEARRVP</sequence>
<organism evidence="1 2">
    <name type="scientific">Trifolium medium</name>
    <dbReference type="NCBI Taxonomy" id="97028"/>
    <lineage>
        <taxon>Eukaryota</taxon>
        <taxon>Viridiplantae</taxon>
        <taxon>Streptophyta</taxon>
        <taxon>Embryophyta</taxon>
        <taxon>Tracheophyta</taxon>
        <taxon>Spermatophyta</taxon>
        <taxon>Magnoliopsida</taxon>
        <taxon>eudicotyledons</taxon>
        <taxon>Gunneridae</taxon>
        <taxon>Pentapetalae</taxon>
        <taxon>rosids</taxon>
        <taxon>fabids</taxon>
        <taxon>Fabales</taxon>
        <taxon>Fabaceae</taxon>
        <taxon>Papilionoideae</taxon>
        <taxon>50 kb inversion clade</taxon>
        <taxon>NPAAA clade</taxon>
        <taxon>Hologalegina</taxon>
        <taxon>IRL clade</taxon>
        <taxon>Trifolieae</taxon>
        <taxon>Trifolium</taxon>
    </lineage>
</organism>
<dbReference type="Proteomes" id="UP000265520">
    <property type="component" value="Unassembled WGS sequence"/>
</dbReference>
<dbReference type="AlphaFoldDB" id="A0A392NEV0"/>
<keyword evidence="2" id="KW-1185">Reference proteome</keyword>
<evidence type="ECO:0000313" key="1">
    <source>
        <dbReference type="EMBL" id="MCH97578.1"/>
    </source>
</evidence>
<dbReference type="EMBL" id="LXQA010035322">
    <property type="protein sequence ID" value="MCH97578.1"/>
    <property type="molecule type" value="Genomic_DNA"/>
</dbReference>
<feature type="non-terminal residue" evidence="1">
    <location>
        <position position="1"/>
    </location>
</feature>